<evidence type="ECO:0000256" key="1">
    <source>
        <dbReference type="ARBA" id="ARBA00008875"/>
    </source>
</evidence>
<dbReference type="GO" id="GO:0004553">
    <property type="term" value="F:hydrolase activity, hydrolyzing O-glycosyl compounds"/>
    <property type="evidence" value="ECO:0007669"/>
    <property type="project" value="TreeGrafter"/>
</dbReference>
<dbReference type="InterPro" id="IPR049166">
    <property type="entry name" value="GH39_cat"/>
</dbReference>
<dbReference type="InterPro" id="IPR051923">
    <property type="entry name" value="Glycosyl_Hydrolase_39"/>
</dbReference>
<evidence type="ECO:0000256" key="2">
    <source>
        <dbReference type="ARBA" id="ARBA00022801"/>
    </source>
</evidence>
<evidence type="ECO:0000259" key="5">
    <source>
        <dbReference type="Pfam" id="PF01229"/>
    </source>
</evidence>
<keyword evidence="3" id="KW-0326">Glycosidase</keyword>
<evidence type="ECO:0000313" key="6">
    <source>
        <dbReference type="EMBL" id="KKS84439.1"/>
    </source>
</evidence>
<dbReference type="InterPro" id="IPR017853">
    <property type="entry name" value="GH"/>
</dbReference>
<reference evidence="6 7" key="1">
    <citation type="journal article" date="2015" name="Nature">
        <title>rRNA introns, odd ribosomes, and small enigmatic genomes across a large radiation of phyla.</title>
        <authorList>
            <person name="Brown C.T."/>
            <person name="Hug L.A."/>
            <person name="Thomas B.C."/>
            <person name="Sharon I."/>
            <person name="Castelle C.J."/>
            <person name="Singh A."/>
            <person name="Wilkins M.J."/>
            <person name="Williams K.H."/>
            <person name="Banfield J.F."/>
        </authorList>
    </citation>
    <scope>NUCLEOTIDE SEQUENCE [LARGE SCALE GENOMIC DNA]</scope>
</reference>
<dbReference type="SUPFAM" id="SSF51445">
    <property type="entry name" value="(Trans)glycosidases"/>
    <property type="match status" value="1"/>
</dbReference>
<name>A0A0G1CG35_9BACT</name>
<organism evidence="6 7">
    <name type="scientific">Candidatus Gottesmanbacteria bacterium GW2011_GWA1_43_11</name>
    <dbReference type="NCBI Taxonomy" id="1618436"/>
    <lineage>
        <taxon>Bacteria</taxon>
        <taxon>Candidatus Gottesmaniibacteriota</taxon>
    </lineage>
</organism>
<dbReference type="Pfam" id="PF01229">
    <property type="entry name" value="Glyco_hydro_39"/>
    <property type="match status" value="1"/>
</dbReference>
<keyword evidence="4" id="KW-0472">Membrane</keyword>
<keyword evidence="4" id="KW-1133">Transmembrane helix</keyword>
<dbReference type="Proteomes" id="UP000034543">
    <property type="component" value="Unassembled WGS sequence"/>
</dbReference>
<comment type="caution">
    <text evidence="6">The sequence shown here is derived from an EMBL/GenBank/DDBJ whole genome shotgun (WGS) entry which is preliminary data.</text>
</comment>
<accession>A0A0G1CG35</accession>
<dbReference type="PANTHER" id="PTHR12631:SF10">
    <property type="entry name" value="BETA-XYLOSIDASE-LIKE PROTEIN-RELATED"/>
    <property type="match status" value="1"/>
</dbReference>
<evidence type="ECO:0000256" key="4">
    <source>
        <dbReference type="SAM" id="Phobius"/>
    </source>
</evidence>
<comment type="similarity">
    <text evidence="1">Belongs to the glycosyl hydrolase 39 family.</text>
</comment>
<keyword evidence="4" id="KW-0812">Transmembrane</keyword>
<proteinExistence type="inferred from homology"/>
<dbReference type="PANTHER" id="PTHR12631">
    <property type="entry name" value="ALPHA-L-IDURONIDASE"/>
    <property type="match status" value="1"/>
</dbReference>
<dbReference type="AlphaFoldDB" id="A0A0G1CG35"/>
<feature type="transmembrane region" description="Helical" evidence="4">
    <location>
        <begin position="12"/>
        <end position="32"/>
    </location>
</feature>
<dbReference type="Gene3D" id="3.20.20.80">
    <property type="entry name" value="Glycosidases"/>
    <property type="match status" value="1"/>
</dbReference>
<feature type="domain" description="Glycosyl hydrolases family 39 N-terminal catalytic" evidence="5">
    <location>
        <begin position="50"/>
        <end position="264"/>
    </location>
</feature>
<dbReference type="EMBL" id="LCFB01000019">
    <property type="protein sequence ID" value="KKS84439.1"/>
    <property type="molecule type" value="Genomic_DNA"/>
</dbReference>
<gene>
    <name evidence="6" type="ORF">UV59_C0019G0014</name>
</gene>
<evidence type="ECO:0000313" key="7">
    <source>
        <dbReference type="Proteomes" id="UP000034543"/>
    </source>
</evidence>
<keyword evidence="2" id="KW-0378">Hydrolase</keyword>
<dbReference type="STRING" id="1618436.UV59_C0019G0014"/>
<evidence type="ECO:0000256" key="3">
    <source>
        <dbReference type="ARBA" id="ARBA00023295"/>
    </source>
</evidence>
<sequence length="278" mass="31773">MKKRMPHRRSAYLSLIATLLLLVALPFLYIGIQTTHEFLTRATGTKAAIIVDTTNLLEPIQPSWNSFAQGGEEQKNMLKPVSSKIAELSPRYIRIDHIYDHHRVVRRTASGTLEFDFKAVDDIVASILNTGAKPFFALSYMPQAIAQSDILSVPRDWNEWALVVQRTIERYSGKDGINLSDVQYEVWNEPDLFGNWKYAGNKNYLTLYEFAVKGAQNAQNVNEFKIGGPATTQLYKNWIVAFADYVTQNKLRLDFISWHRYTTDPTQFAKRCPAANYL</sequence>
<protein>
    <recommendedName>
        <fullName evidence="5">Glycosyl hydrolases family 39 N-terminal catalytic domain-containing protein</fullName>
    </recommendedName>
</protein>